<name>A0ABZ1N254_9NOCA</name>
<dbReference type="InterPro" id="IPR002918">
    <property type="entry name" value="Lipase_EstA/Esterase_EstB"/>
</dbReference>
<evidence type="ECO:0000313" key="3">
    <source>
        <dbReference type="Proteomes" id="UP001621418"/>
    </source>
</evidence>
<gene>
    <name evidence="2" type="ORF">OG308_21875</name>
</gene>
<dbReference type="Proteomes" id="UP001621418">
    <property type="component" value="Chromosome"/>
</dbReference>
<dbReference type="PANTHER" id="PTHR32015">
    <property type="entry name" value="FASTING INDUCED LIPASE"/>
    <property type="match status" value="1"/>
</dbReference>
<accession>A0ABZ1N254</accession>
<sequence>MSSPARTTDRRRPGVMKRLILAATLCCAAAAGAPATAQAAPQYPVPYGLIPGIVHFVDRASPPGANDWNCRPSAEHPEPVVLVHGLTATMAANWTTIAPLLANNGYCVFALNYGLDPAAPVPLNLIPGTKSMRESSAQELAPFVDRVLAATGAQKVDLVGHSEGTVMPRWYIKYLGGAAKVAKSVNLTPLNDGTRAGGQALIARALDLLGVWDDLQLRSEAFGFGASLQMTSGSDYLDAVNSGDAYPADIDYTFIMTRWDQVVAPHTSGMGPIAANVTNIVVQDQCPLAIFEHAGAASDPVVAQHILNALDPANRVPVNCFAHPRNG</sequence>
<feature type="signal peptide" evidence="1">
    <location>
        <begin position="1"/>
        <end position="39"/>
    </location>
</feature>
<evidence type="ECO:0000313" key="2">
    <source>
        <dbReference type="EMBL" id="WTY33975.1"/>
    </source>
</evidence>
<feature type="chain" id="PRO_5045702660" evidence="1">
    <location>
        <begin position="40"/>
        <end position="327"/>
    </location>
</feature>
<organism evidence="2 3">
    <name type="scientific">Nocardia salmonicida</name>
    <dbReference type="NCBI Taxonomy" id="53431"/>
    <lineage>
        <taxon>Bacteria</taxon>
        <taxon>Bacillati</taxon>
        <taxon>Actinomycetota</taxon>
        <taxon>Actinomycetes</taxon>
        <taxon>Mycobacteriales</taxon>
        <taxon>Nocardiaceae</taxon>
        <taxon>Nocardia</taxon>
    </lineage>
</organism>
<dbReference type="Gene3D" id="3.40.50.1820">
    <property type="entry name" value="alpha/beta hydrolase"/>
    <property type="match status" value="1"/>
</dbReference>
<dbReference type="SUPFAM" id="SSF53474">
    <property type="entry name" value="alpha/beta-Hydrolases"/>
    <property type="match status" value="1"/>
</dbReference>
<proteinExistence type="predicted"/>
<dbReference type="GeneID" id="91376811"/>
<dbReference type="InterPro" id="IPR029058">
    <property type="entry name" value="AB_hydrolase_fold"/>
</dbReference>
<dbReference type="EMBL" id="CP109527">
    <property type="protein sequence ID" value="WTY33975.1"/>
    <property type="molecule type" value="Genomic_DNA"/>
</dbReference>
<keyword evidence="3" id="KW-1185">Reference proteome</keyword>
<dbReference type="PANTHER" id="PTHR32015:SF1">
    <property type="entry name" value="LIPASE"/>
    <property type="match status" value="1"/>
</dbReference>
<evidence type="ECO:0000256" key="1">
    <source>
        <dbReference type="SAM" id="SignalP"/>
    </source>
</evidence>
<dbReference type="RefSeq" id="WP_328662769.1">
    <property type="nucleotide sequence ID" value="NZ_CP108014.1"/>
</dbReference>
<reference evidence="2 3" key="1">
    <citation type="submission" date="2022-10" db="EMBL/GenBank/DDBJ databases">
        <title>The complete genomes of actinobacterial strains from the NBC collection.</title>
        <authorList>
            <person name="Joergensen T.S."/>
            <person name="Alvarez Arevalo M."/>
            <person name="Sterndorff E.B."/>
            <person name="Faurdal D."/>
            <person name="Vuksanovic O."/>
            <person name="Mourched A.-S."/>
            <person name="Charusanti P."/>
            <person name="Shaw S."/>
            <person name="Blin K."/>
            <person name="Weber T."/>
        </authorList>
    </citation>
    <scope>NUCLEOTIDE SEQUENCE [LARGE SCALE GENOMIC DNA]</scope>
    <source>
        <strain evidence="2 3">NBC_01413</strain>
    </source>
</reference>
<keyword evidence="1" id="KW-0732">Signal</keyword>
<protein>
    <submittedName>
        <fullName evidence="2">Lipase family protein</fullName>
    </submittedName>
</protein>
<dbReference type="Pfam" id="PF01674">
    <property type="entry name" value="Lipase_2"/>
    <property type="match status" value="1"/>
</dbReference>